<feature type="domain" description="DUF1330" evidence="1">
    <location>
        <begin position="2"/>
        <end position="95"/>
    </location>
</feature>
<dbReference type="Gene3D" id="3.30.70.100">
    <property type="match status" value="1"/>
</dbReference>
<name>A0ABS5VLA8_9BACT</name>
<dbReference type="SUPFAM" id="SSF54909">
    <property type="entry name" value="Dimeric alpha+beta barrel"/>
    <property type="match status" value="1"/>
</dbReference>
<accession>A0ABS5VLA8</accession>
<proteinExistence type="predicted"/>
<gene>
    <name evidence="2" type="ORF">KK060_03035</name>
</gene>
<dbReference type="Pfam" id="PF07045">
    <property type="entry name" value="DUF1330"/>
    <property type="match status" value="1"/>
</dbReference>
<dbReference type="EMBL" id="JAHESD010000004">
    <property type="protein sequence ID" value="MBT1702235.1"/>
    <property type="molecule type" value="Genomic_DNA"/>
</dbReference>
<dbReference type="PANTHER" id="PTHR41521">
    <property type="match status" value="1"/>
</dbReference>
<comment type="caution">
    <text evidence="2">The sequence shown here is derived from an EMBL/GenBank/DDBJ whole genome shotgun (WGS) entry which is preliminary data.</text>
</comment>
<protein>
    <submittedName>
        <fullName evidence="2">DUF1330 domain-containing protein</fullName>
    </submittedName>
</protein>
<dbReference type="InterPro" id="IPR010753">
    <property type="entry name" value="DUF1330"/>
</dbReference>
<organism evidence="2 3">
    <name type="scientific">Chryseosolibacter indicus</name>
    <dbReference type="NCBI Taxonomy" id="2782351"/>
    <lineage>
        <taxon>Bacteria</taxon>
        <taxon>Pseudomonadati</taxon>
        <taxon>Bacteroidota</taxon>
        <taxon>Cytophagia</taxon>
        <taxon>Cytophagales</taxon>
        <taxon>Chryseotaleaceae</taxon>
        <taxon>Chryseosolibacter</taxon>
    </lineage>
</organism>
<dbReference type="PANTHER" id="PTHR41521:SF4">
    <property type="entry name" value="BLR0684 PROTEIN"/>
    <property type="match status" value="1"/>
</dbReference>
<dbReference type="Proteomes" id="UP000772618">
    <property type="component" value="Unassembled WGS sequence"/>
</dbReference>
<dbReference type="InterPro" id="IPR011008">
    <property type="entry name" value="Dimeric_a/b-barrel"/>
</dbReference>
<evidence type="ECO:0000259" key="1">
    <source>
        <dbReference type="Pfam" id="PF07045"/>
    </source>
</evidence>
<reference evidence="2 3" key="1">
    <citation type="submission" date="2021-05" db="EMBL/GenBank/DDBJ databases">
        <title>A Polyphasic approach of four new species of the genus Ohtaekwangia: Ohtaekwangia histidinii sp. nov., Ohtaekwangia cretensis sp. nov., Ohtaekwangia indiensis sp. nov., Ohtaekwangia reichenbachii sp. nov. from diverse environment.</title>
        <authorList>
            <person name="Octaviana S."/>
        </authorList>
    </citation>
    <scope>NUCLEOTIDE SEQUENCE [LARGE SCALE GENOMIC DNA]</scope>
    <source>
        <strain evidence="2 3">PWU20</strain>
    </source>
</reference>
<dbReference type="RefSeq" id="WP_254152027.1">
    <property type="nucleotide sequence ID" value="NZ_JAHESD010000004.1"/>
</dbReference>
<evidence type="ECO:0000313" key="2">
    <source>
        <dbReference type="EMBL" id="MBT1702235.1"/>
    </source>
</evidence>
<keyword evidence="3" id="KW-1185">Reference proteome</keyword>
<sequence>MKAYVIVDVKINNPALYDDYKKLTPGSLKPFEGKFIVRGGETETLEGDWEPGRIVILEFPSLEKAKAWWSSEEYAPAKALRQSASVTRMIVAEGFE</sequence>
<evidence type="ECO:0000313" key="3">
    <source>
        <dbReference type="Proteomes" id="UP000772618"/>
    </source>
</evidence>